<feature type="domain" description="Protein kinase" evidence="3">
    <location>
        <begin position="1"/>
        <end position="201"/>
    </location>
</feature>
<accession>A0A4D6MRP9</accession>
<dbReference type="InterPro" id="IPR000719">
    <property type="entry name" value="Prot_kinase_dom"/>
</dbReference>
<dbReference type="PROSITE" id="PS50011">
    <property type="entry name" value="PROTEIN_KINASE_DOM"/>
    <property type="match status" value="1"/>
</dbReference>
<comment type="subcellular location">
    <subcellularLocation>
        <location evidence="1">Cell membrane</location>
    </subcellularLocation>
</comment>
<evidence type="ECO:0000256" key="2">
    <source>
        <dbReference type="ARBA" id="ARBA00022475"/>
    </source>
</evidence>
<evidence type="ECO:0000256" key="1">
    <source>
        <dbReference type="ARBA" id="ARBA00004236"/>
    </source>
</evidence>
<proteinExistence type="predicted"/>
<keyword evidence="5" id="KW-1185">Reference proteome</keyword>
<dbReference type="Gene3D" id="1.10.510.10">
    <property type="entry name" value="Transferase(Phosphotransferase) domain 1"/>
    <property type="match status" value="1"/>
</dbReference>
<dbReference type="GO" id="GO:0005886">
    <property type="term" value="C:plasma membrane"/>
    <property type="evidence" value="ECO:0007669"/>
    <property type="project" value="UniProtKB-SubCell"/>
</dbReference>
<sequence>MLVYERLYHGSLDQQLFGRSDGHSIDWNSRMKVAICAAQGLTFLHEEGPFQAMYNEFSAANIQIDKDFSAKLSGYGCVGRIPEEEISSSTCAVGNLSVETLERGILTPKSYVWGFGIILLELLTGRKNVDSHHPKEERNLVKWSRPFLADDFRLSLIMDPHLKGRYPPKAARAVADIAQRCLQKEPSERPPMRTIVEHLKVVQDMKYSCWFPLQEPAKQMSRSPSLNGVKCLTPTLSFSPSTAPVARPSVSSPRWCAVPTLHLPLGACSSTFNMDDHVRPESRKSILNV</sequence>
<organism evidence="4 5">
    <name type="scientific">Vigna unguiculata</name>
    <name type="common">Cowpea</name>
    <dbReference type="NCBI Taxonomy" id="3917"/>
    <lineage>
        <taxon>Eukaryota</taxon>
        <taxon>Viridiplantae</taxon>
        <taxon>Streptophyta</taxon>
        <taxon>Embryophyta</taxon>
        <taxon>Tracheophyta</taxon>
        <taxon>Spermatophyta</taxon>
        <taxon>Magnoliopsida</taxon>
        <taxon>eudicotyledons</taxon>
        <taxon>Gunneridae</taxon>
        <taxon>Pentapetalae</taxon>
        <taxon>rosids</taxon>
        <taxon>fabids</taxon>
        <taxon>Fabales</taxon>
        <taxon>Fabaceae</taxon>
        <taxon>Papilionoideae</taxon>
        <taxon>50 kb inversion clade</taxon>
        <taxon>NPAAA clade</taxon>
        <taxon>indigoferoid/millettioid clade</taxon>
        <taxon>Phaseoleae</taxon>
        <taxon>Vigna</taxon>
    </lineage>
</organism>
<dbReference type="PANTHER" id="PTHR45621">
    <property type="entry name" value="OS01G0588500 PROTEIN-RELATED"/>
    <property type="match status" value="1"/>
</dbReference>
<keyword evidence="4" id="KW-0675">Receptor</keyword>
<dbReference type="Proteomes" id="UP000501690">
    <property type="component" value="Linkage Group LG8"/>
</dbReference>
<dbReference type="GO" id="GO:0005524">
    <property type="term" value="F:ATP binding"/>
    <property type="evidence" value="ECO:0007669"/>
    <property type="project" value="InterPro"/>
</dbReference>
<dbReference type="Pfam" id="PF07714">
    <property type="entry name" value="PK_Tyr_Ser-Thr"/>
    <property type="match status" value="1"/>
</dbReference>
<dbReference type="InterPro" id="IPR001245">
    <property type="entry name" value="Ser-Thr/Tyr_kinase_cat_dom"/>
</dbReference>
<evidence type="ECO:0000259" key="3">
    <source>
        <dbReference type="PROSITE" id="PS50011"/>
    </source>
</evidence>
<keyword evidence="4" id="KW-0418">Kinase</keyword>
<dbReference type="AlphaFoldDB" id="A0A4D6MRP9"/>
<keyword evidence="2" id="KW-1003">Cell membrane</keyword>
<name>A0A4D6MRP9_VIGUN</name>
<dbReference type="SUPFAM" id="SSF56112">
    <property type="entry name" value="Protein kinase-like (PK-like)"/>
    <property type="match status" value="1"/>
</dbReference>
<keyword evidence="4" id="KW-0808">Transferase</keyword>
<dbReference type="GO" id="GO:0004672">
    <property type="term" value="F:protein kinase activity"/>
    <property type="evidence" value="ECO:0007669"/>
    <property type="project" value="InterPro"/>
</dbReference>
<keyword evidence="2" id="KW-0472">Membrane</keyword>
<dbReference type="EMBL" id="CP039352">
    <property type="protein sequence ID" value="QCE04180.1"/>
    <property type="molecule type" value="Genomic_DNA"/>
</dbReference>
<evidence type="ECO:0000313" key="5">
    <source>
        <dbReference type="Proteomes" id="UP000501690"/>
    </source>
</evidence>
<reference evidence="4 5" key="1">
    <citation type="submission" date="2019-04" db="EMBL/GenBank/DDBJ databases">
        <title>An improved genome assembly and genetic linkage map for asparagus bean, Vigna unguiculata ssp. sesquipedialis.</title>
        <authorList>
            <person name="Xia Q."/>
            <person name="Zhang R."/>
            <person name="Dong Y."/>
        </authorList>
    </citation>
    <scope>NUCLEOTIDE SEQUENCE [LARGE SCALE GENOMIC DNA]</scope>
    <source>
        <tissue evidence="4">Leaf</tissue>
    </source>
</reference>
<protein>
    <submittedName>
        <fullName evidence="4">Interleukin-1 receptor-associated kinase 4</fullName>
    </submittedName>
</protein>
<dbReference type="InterPro" id="IPR050823">
    <property type="entry name" value="Plant_Ser_Thr_Prot_Kinase"/>
</dbReference>
<gene>
    <name evidence="4" type="ORF">DEO72_LG8g2213</name>
</gene>
<evidence type="ECO:0000313" key="4">
    <source>
        <dbReference type="EMBL" id="QCE04180.1"/>
    </source>
</evidence>
<dbReference type="InterPro" id="IPR011009">
    <property type="entry name" value="Kinase-like_dom_sf"/>
</dbReference>